<keyword evidence="1" id="KW-0472">Membrane</keyword>
<keyword evidence="1" id="KW-1133">Transmembrane helix</keyword>
<evidence type="ECO:0000256" key="1">
    <source>
        <dbReference type="SAM" id="Phobius"/>
    </source>
</evidence>
<evidence type="ECO:0000313" key="2">
    <source>
        <dbReference type="EMBL" id="KAK0738767.1"/>
    </source>
</evidence>
<reference evidence="2" key="1">
    <citation type="submission" date="2023-06" db="EMBL/GenBank/DDBJ databases">
        <title>Genome-scale phylogeny and comparative genomics of the fungal order Sordariales.</title>
        <authorList>
            <consortium name="Lawrence Berkeley National Laboratory"/>
            <person name="Hensen N."/>
            <person name="Bonometti L."/>
            <person name="Westerberg I."/>
            <person name="Brannstrom I.O."/>
            <person name="Guillou S."/>
            <person name="Cros-Aarteil S."/>
            <person name="Calhoun S."/>
            <person name="Haridas S."/>
            <person name="Kuo A."/>
            <person name="Mondo S."/>
            <person name="Pangilinan J."/>
            <person name="Riley R."/>
            <person name="LaButti K."/>
            <person name="Andreopoulos B."/>
            <person name="Lipzen A."/>
            <person name="Chen C."/>
            <person name="Yanf M."/>
            <person name="Daum C."/>
            <person name="Ng V."/>
            <person name="Clum A."/>
            <person name="Steindorff A."/>
            <person name="Ohm R."/>
            <person name="Martin F."/>
            <person name="Silar P."/>
            <person name="Natvig D."/>
            <person name="Lalanne C."/>
            <person name="Gautier V."/>
            <person name="Ament-velasquez S.L."/>
            <person name="Kruys A."/>
            <person name="Hutchinson M.I."/>
            <person name="Powell A.J."/>
            <person name="Barry K."/>
            <person name="Miller A.N."/>
            <person name="Grigoriev I.V."/>
            <person name="Debuchy R."/>
            <person name="Gladieux P."/>
            <person name="Thoren M.H."/>
            <person name="Johannesson H."/>
        </authorList>
    </citation>
    <scope>NUCLEOTIDE SEQUENCE</scope>
    <source>
        <strain evidence="2">SMH3187-1</strain>
    </source>
</reference>
<protein>
    <submittedName>
        <fullName evidence="2">Uncharacterized protein</fullName>
    </submittedName>
</protein>
<proteinExistence type="predicted"/>
<keyword evidence="3" id="KW-1185">Reference proteome</keyword>
<dbReference type="Proteomes" id="UP001172155">
    <property type="component" value="Unassembled WGS sequence"/>
</dbReference>
<dbReference type="AlphaFoldDB" id="A0AA40BQZ5"/>
<dbReference type="EMBL" id="JAUKUD010000007">
    <property type="protein sequence ID" value="KAK0738767.1"/>
    <property type="molecule type" value="Genomic_DNA"/>
</dbReference>
<sequence>MANPRPPCHKMLVLILKAMPFLLILCLLKGLSLFEYFPELATAILEVVCDTLSAMASLLRVPIPITRCLNRYSRFEQFPELPSEVQEMVFEAIGRTAKPRLQLLAFGTKPAFRQDSSRRSGNGAEFLLELKNCGWRERELLLHLANLMSSTMEYDGYGAEANYLIHSWFLREENKDRAEVEQVNGITYATSQRLARVHPVRCLYIDQPGDTVDKCTGRETCLARYNRRVRFSPKYDIFSACWLDVEIDRRLDVGHDIPKMFCKAVPALADIEHAAFFSLGPETWVELHDRLVDHWPCEAPQLREIYLICTGDIAPIGSAVLPAPFLESGGFKFTQLDQTQVLFSRSLFKDENMAFDVARRAQQDYDARYDLLMKEGRLPLETEVLPKEYSRRSVQVKVVHMGLRDTSL</sequence>
<comment type="caution">
    <text evidence="2">The sequence shown here is derived from an EMBL/GenBank/DDBJ whole genome shotgun (WGS) entry which is preliminary data.</text>
</comment>
<gene>
    <name evidence="2" type="ORF">B0T18DRAFT_394996</name>
</gene>
<organism evidence="2 3">
    <name type="scientific">Schizothecium vesticola</name>
    <dbReference type="NCBI Taxonomy" id="314040"/>
    <lineage>
        <taxon>Eukaryota</taxon>
        <taxon>Fungi</taxon>
        <taxon>Dikarya</taxon>
        <taxon>Ascomycota</taxon>
        <taxon>Pezizomycotina</taxon>
        <taxon>Sordariomycetes</taxon>
        <taxon>Sordariomycetidae</taxon>
        <taxon>Sordariales</taxon>
        <taxon>Schizotheciaceae</taxon>
        <taxon>Schizothecium</taxon>
    </lineage>
</organism>
<name>A0AA40BQZ5_9PEZI</name>
<accession>A0AA40BQZ5</accession>
<evidence type="ECO:0000313" key="3">
    <source>
        <dbReference type="Proteomes" id="UP001172155"/>
    </source>
</evidence>
<feature type="transmembrane region" description="Helical" evidence="1">
    <location>
        <begin position="12"/>
        <end position="34"/>
    </location>
</feature>
<keyword evidence="1" id="KW-0812">Transmembrane</keyword>